<keyword evidence="1" id="KW-0732">Signal</keyword>
<reference evidence="2 4" key="1">
    <citation type="journal article" date="2014" name="BMC Genomics">
        <title>Genome sequence of Anopheles sinensis provides insight into genetics basis of mosquito competence for malaria parasites.</title>
        <authorList>
            <person name="Zhou D."/>
            <person name="Zhang D."/>
            <person name="Ding G."/>
            <person name="Shi L."/>
            <person name="Hou Q."/>
            <person name="Ye Y."/>
            <person name="Xu Y."/>
            <person name="Zhou H."/>
            <person name="Xiong C."/>
            <person name="Li S."/>
            <person name="Yu J."/>
            <person name="Hong S."/>
            <person name="Yu X."/>
            <person name="Zou P."/>
            <person name="Chen C."/>
            <person name="Chang X."/>
            <person name="Wang W."/>
            <person name="Lv Y."/>
            <person name="Sun Y."/>
            <person name="Ma L."/>
            <person name="Shen B."/>
            <person name="Zhu C."/>
        </authorList>
    </citation>
    <scope>NUCLEOTIDE SEQUENCE [LARGE SCALE GENOMIC DNA]</scope>
</reference>
<dbReference type="AlphaFoldDB" id="A0A084VHJ6"/>
<evidence type="ECO:0000313" key="2">
    <source>
        <dbReference type="EMBL" id="KFB37440.1"/>
    </source>
</evidence>
<dbReference type="VEuPathDB" id="VectorBase:ASIC004574"/>
<proteinExistence type="predicted"/>
<evidence type="ECO:0000313" key="3">
    <source>
        <dbReference type="EnsemblMetazoa" id="ASIC004574-PA"/>
    </source>
</evidence>
<feature type="signal peptide" evidence="1">
    <location>
        <begin position="1"/>
        <end position="23"/>
    </location>
</feature>
<reference evidence="3" key="2">
    <citation type="submission" date="2020-05" db="UniProtKB">
        <authorList>
            <consortium name="EnsemblMetazoa"/>
        </authorList>
    </citation>
    <scope>IDENTIFICATION</scope>
</reference>
<feature type="chain" id="PRO_5010759832" evidence="1">
    <location>
        <begin position="24"/>
        <end position="70"/>
    </location>
</feature>
<sequence>MATMAVQCLLLLCSLMLMTVSGALYERRVPLPGSLSHPDREMILKSVASRWGPAGCGIGGSTGGGPPRNR</sequence>
<dbReference type="EnsemblMetazoa" id="ASIC004574-RA">
    <property type="protein sequence ID" value="ASIC004574-PA"/>
    <property type="gene ID" value="ASIC004574"/>
</dbReference>
<keyword evidence="4" id="KW-1185">Reference proteome</keyword>
<dbReference type="Proteomes" id="UP000030765">
    <property type="component" value="Unassembled WGS sequence"/>
</dbReference>
<organism evidence="2">
    <name type="scientific">Anopheles sinensis</name>
    <name type="common">Mosquito</name>
    <dbReference type="NCBI Taxonomy" id="74873"/>
    <lineage>
        <taxon>Eukaryota</taxon>
        <taxon>Metazoa</taxon>
        <taxon>Ecdysozoa</taxon>
        <taxon>Arthropoda</taxon>
        <taxon>Hexapoda</taxon>
        <taxon>Insecta</taxon>
        <taxon>Pterygota</taxon>
        <taxon>Neoptera</taxon>
        <taxon>Endopterygota</taxon>
        <taxon>Diptera</taxon>
        <taxon>Nematocera</taxon>
        <taxon>Culicoidea</taxon>
        <taxon>Culicidae</taxon>
        <taxon>Anophelinae</taxon>
        <taxon>Anopheles</taxon>
    </lineage>
</organism>
<dbReference type="EMBL" id="KE524842">
    <property type="protein sequence ID" value="KFB37440.1"/>
    <property type="molecule type" value="Genomic_DNA"/>
</dbReference>
<evidence type="ECO:0000313" key="4">
    <source>
        <dbReference type="Proteomes" id="UP000030765"/>
    </source>
</evidence>
<gene>
    <name evidence="2" type="ORF">ZHAS_00004574</name>
</gene>
<name>A0A084VHJ6_ANOSI</name>
<accession>A0A084VHJ6</accession>
<evidence type="ECO:0000256" key="1">
    <source>
        <dbReference type="SAM" id="SignalP"/>
    </source>
</evidence>
<protein>
    <submittedName>
        <fullName evidence="2 3">Guanylate-binding protein 5</fullName>
    </submittedName>
</protein>
<dbReference type="EMBL" id="ATLV01013177">
    <property type="status" value="NOT_ANNOTATED_CDS"/>
    <property type="molecule type" value="Genomic_DNA"/>
</dbReference>